<proteinExistence type="predicted"/>
<geneLocation type="plasmid" evidence="2">
    <name>pfdu301a</name>
</geneLocation>
<gene>
    <name evidence="1" type="ORF">FDZ14_27840</name>
</gene>
<protein>
    <submittedName>
        <fullName evidence="1">Uncharacterized protein</fullName>
    </submittedName>
</protein>
<reference evidence="1 2" key="1">
    <citation type="submission" date="2019-10" db="EMBL/GenBank/DDBJ databases">
        <title>Complete genome sequences for adaption low water activity.</title>
        <authorList>
            <person name="Zhao L."/>
            <person name="Zhong J."/>
        </authorList>
    </citation>
    <scope>NUCLEOTIDE SEQUENCE [LARGE SCALE GENOMIC DNA]</scope>
    <source>
        <strain evidence="1 2">FDU301</strain>
        <plasmid evidence="2">pfdu301a</plasmid>
    </source>
</reference>
<dbReference type="Proteomes" id="UP000501076">
    <property type="component" value="Plasmid pFDU301A"/>
</dbReference>
<evidence type="ECO:0000313" key="1">
    <source>
        <dbReference type="EMBL" id="QJX79916.1"/>
    </source>
</evidence>
<keyword evidence="1" id="KW-0614">Plasmid</keyword>
<dbReference type="AlphaFoldDB" id="A0A6M6E2D0"/>
<organism evidence="1 2">
    <name type="scientific">Priestia megaterium</name>
    <name type="common">Bacillus megaterium</name>
    <dbReference type="NCBI Taxonomy" id="1404"/>
    <lineage>
        <taxon>Bacteria</taxon>
        <taxon>Bacillati</taxon>
        <taxon>Bacillota</taxon>
        <taxon>Bacilli</taxon>
        <taxon>Bacillales</taxon>
        <taxon>Bacillaceae</taxon>
        <taxon>Priestia</taxon>
    </lineage>
</organism>
<dbReference type="EMBL" id="CP045273">
    <property type="protein sequence ID" value="QJX79916.1"/>
    <property type="molecule type" value="Genomic_DNA"/>
</dbReference>
<dbReference type="RefSeq" id="WP_171777898.1">
    <property type="nucleotide sequence ID" value="NZ_CP045273.1"/>
</dbReference>
<name>A0A6M6E2D0_PRIMG</name>
<sequence length="100" mass="11604">MPKKRSVGSNLCESLADISKDQIKLSVEHTWFNDSYCKNWEATDKTYYIYEGLLKWAVLNKENHLFLLGLLLELNEQVDKLGIQGEMINKIKKAITELNE</sequence>
<evidence type="ECO:0000313" key="2">
    <source>
        <dbReference type="Proteomes" id="UP000501076"/>
    </source>
</evidence>
<accession>A0A6M6E2D0</accession>